<dbReference type="AlphaFoldDB" id="A0A193QGB0"/>
<keyword evidence="2" id="KW-0238">DNA-binding</keyword>
<dbReference type="CDD" id="cd06529">
    <property type="entry name" value="S24_LexA-like"/>
    <property type="match status" value="1"/>
</dbReference>
<accession>A0A193QGB0</accession>
<dbReference type="InterPro" id="IPR001387">
    <property type="entry name" value="Cro/C1-type_HTH"/>
</dbReference>
<dbReference type="PANTHER" id="PTHR40661:SF3">
    <property type="entry name" value="FELS-1 PROPHAGE TRANSCRIPTIONAL REGULATOR"/>
    <property type="match status" value="1"/>
</dbReference>
<dbReference type="SUPFAM" id="SSF47413">
    <property type="entry name" value="lambda repressor-like DNA-binding domains"/>
    <property type="match status" value="1"/>
</dbReference>
<dbReference type="Proteomes" id="UP000245838">
    <property type="component" value="Chromosome sggmmb4_Chromosome"/>
</dbReference>
<evidence type="ECO:0000259" key="4">
    <source>
        <dbReference type="PROSITE" id="PS50943"/>
    </source>
</evidence>
<evidence type="ECO:0000256" key="1">
    <source>
        <dbReference type="ARBA" id="ARBA00023015"/>
    </source>
</evidence>
<dbReference type="Pfam" id="PF13443">
    <property type="entry name" value="HTH_26"/>
    <property type="match status" value="1"/>
</dbReference>
<dbReference type="Pfam" id="PF00717">
    <property type="entry name" value="Peptidase_S24"/>
    <property type="match status" value="1"/>
</dbReference>
<keyword evidence="3" id="KW-0804">Transcription</keyword>
<dbReference type="PROSITE" id="PS50943">
    <property type="entry name" value="HTH_CROC1"/>
    <property type="match status" value="1"/>
</dbReference>
<dbReference type="InterPro" id="IPR010982">
    <property type="entry name" value="Lambda_DNA-bd_dom_sf"/>
</dbReference>
<dbReference type="CDD" id="cd00093">
    <property type="entry name" value="HTH_XRE"/>
    <property type="match status" value="1"/>
</dbReference>
<dbReference type="EMBL" id="LN854557">
    <property type="protein sequence ID" value="CRL43950.1"/>
    <property type="molecule type" value="Genomic_DNA"/>
</dbReference>
<dbReference type="InterPro" id="IPR036286">
    <property type="entry name" value="LexA/Signal_pep-like_sf"/>
</dbReference>
<dbReference type="Gene3D" id="2.10.109.10">
    <property type="entry name" value="Umud Fragment, subunit A"/>
    <property type="match status" value="1"/>
</dbReference>
<evidence type="ECO:0000313" key="6">
    <source>
        <dbReference type="Proteomes" id="UP000245838"/>
    </source>
</evidence>
<dbReference type="RefSeq" id="WP_166506382.1">
    <property type="nucleotide sequence ID" value="NZ_LN854557.1"/>
</dbReference>
<proteinExistence type="predicted"/>
<dbReference type="GO" id="GO:0003677">
    <property type="term" value="F:DNA binding"/>
    <property type="evidence" value="ECO:0007669"/>
    <property type="project" value="UniProtKB-KW"/>
</dbReference>
<organism evidence="5 6">
    <name type="scientific">Sodalis glossinidius (strain morsitans)</name>
    <dbReference type="NCBI Taxonomy" id="343509"/>
    <lineage>
        <taxon>Bacteria</taxon>
        <taxon>Pseudomonadati</taxon>
        <taxon>Pseudomonadota</taxon>
        <taxon>Gammaproteobacteria</taxon>
        <taxon>Enterobacterales</taxon>
        <taxon>Bruguierivoracaceae</taxon>
        <taxon>Sodalis</taxon>
    </lineage>
</organism>
<gene>
    <name evidence="5" type="ORF">SGGMMB4_00726</name>
</gene>
<protein>
    <submittedName>
        <fullName evidence="5">Putative HTH-type transcriptional regulator</fullName>
    </submittedName>
</protein>
<dbReference type="SUPFAM" id="SSF51306">
    <property type="entry name" value="LexA/Signal peptidase"/>
    <property type="match status" value="1"/>
</dbReference>
<name>A0A193QGB0_SODGM</name>
<evidence type="ECO:0000256" key="2">
    <source>
        <dbReference type="ARBA" id="ARBA00023125"/>
    </source>
</evidence>
<keyword evidence="1" id="KW-0805">Transcription regulation</keyword>
<feature type="domain" description="HTH cro/C1-type" evidence="4">
    <location>
        <begin position="23"/>
        <end position="68"/>
    </location>
</feature>
<dbReference type="SMART" id="SM00530">
    <property type="entry name" value="HTH_XRE"/>
    <property type="match status" value="1"/>
</dbReference>
<dbReference type="Gene3D" id="1.10.260.40">
    <property type="entry name" value="lambda repressor-like DNA-binding domains"/>
    <property type="match status" value="1"/>
</dbReference>
<dbReference type="InterPro" id="IPR039418">
    <property type="entry name" value="LexA-like"/>
</dbReference>
<dbReference type="PANTHER" id="PTHR40661">
    <property type="match status" value="1"/>
</dbReference>
<dbReference type="InterPro" id="IPR015927">
    <property type="entry name" value="Peptidase_S24_S26A/B/C"/>
</dbReference>
<sequence>MNLGTEKLNRNIKSLMSNKQVKSVAELSRRIGMPQPTLHRMLNGEVKSPRLAVVQNIAKFFNVDANDLLYKDLTLKDNHQPKEIPQTEIFPDKPIPLAFTKVPMLGTAQLGGGGYWDLQEYAVGQGDGYVLWPTKDKDAFALKCQGDSMMPRIQHGEFVVVEPNRGYKPGDEVLVQDEQGEVMIKIFLFQKDGIVNLLSVNSKHAPTRLDAHTIKKMFYVAGIVKDSLYYPD</sequence>
<evidence type="ECO:0000256" key="3">
    <source>
        <dbReference type="ARBA" id="ARBA00023163"/>
    </source>
</evidence>
<evidence type="ECO:0000313" key="5">
    <source>
        <dbReference type="EMBL" id="CRL43950.1"/>
    </source>
</evidence>
<reference evidence="5 6" key="1">
    <citation type="submission" date="2015-05" db="EMBL/GenBank/DDBJ databases">
        <authorList>
            <person name="Goodhead I."/>
        </authorList>
    </citation>
    <scope>NUCLEOTIDE SEQUENCE [LARGE SCALE GENOMIC DNA]</scope>
    <source>
        <strain evidence="6">morsitans</strain>
    </source>
</reference>